<dbReference type="Proteomes" id="UP000595437">
    <property type="component" value="Chromosome 3"/>
</dbReference>
<protein>
    <submittedName>
        <fullName evidence="1">Uncharacterized protein</fullName>
    </submittedName>
</protein>
<evidence type="ECO:0000313" key="1">
    <source>
        <dbReference type="EMBL" id="QQP52150.1"/>
    </source>
</evidence>
<keyword evidence="2" id="KW-1185">Reference proteome</keyword>
<name>A0A7T8KBA0_CALRO</name>
<dbReference type="AlphaFoldDB" id="A0A7T8KBA0"/>
<accession>A0A7T8KBA0</accession>
<sequence>MPSQGLSTYEESSLRQTLKRLLSKVHPGSSSEDLNSLVEENLPFAASRYSEYEKVFVAEWPC</sequence>
<gene>
    <name evidence="1" type="ORF">FKW44_004197</name>
</gene>
<evidence type="ECO:0000313" key="2">
    <source>
        <dbReference type="Proteomes" id="UP000595437"/>
    </source>
</evidence>
<proteinExistence type="predicted"/>
<reference evidence="2" key="1">
    <citation type="submission" date="2021-01" db="EMBL/GenBank/DDBJ databases">
        <title>Caligus Genome Assembly.</title>
        <authorList>
            <person name="Gallardo-Escarate C."/>
        </authorList>
    </citation>
    <scope>NUCLEOTIDE SEQUENCE [LARGE SCALE GENOMIC DNA]</scope>
</reference>
<dbReference type="EMBL" id="CP045892">
    <property type="protein sequence ID" value="QQP52150.1"/>
    <property type="molecule type" value="Genomic_DNA"/>
</dbReference>
<organism evidence="1 2">
    <name type="scientific">Caligus rogercresseyi</name>
    <name type="common">Sea louse</name>
    <dbReference type="NCBI Taxonomy" id="217165"/>
    <lineage>
        <taxon>Eukaryota</taxon>
        <taxon>Metazoa</taxon>
        <taxon>Ecdysozoa</taxon>
        <taxon>Arthropoda</taxon>
        <taxon>Crustacea</taxon>
        <taxon>Multicrustacea</taxon>
        <taxon>Hexanauplia</taxon>
        <taxon>Copepoda</taxon>
        <taxon>Siphonostomatoida</taxon>
        <taxon>Caligidae</taxon>
        <taxon>Caligus</taxon>
    </lineage>
</organism>